<dbReference type="RefSeq" id="WP_152609016.1">
    <property type="nucleotide sequence ID" value="NZ_CAXKXZ010000087.1"/>
</dbReference>
<evidence type="ECO:0000313" key="2">
    <source>
        <dbReference type="Proteomes" id="UP000042738"/>
    </source>
</evidence>
<dbReference type="Proteomes" id="UP000042738">
    <property type="component" value="Chromosome"/>
</dbReference>
<dbReference type="STRING" id="138074.SYMBAF_100117"/>
<dbReference type="GeneID" id="93735613"/>
<dbReference type="AlphaFoldDB" id="A0A068Z3Q3"/>
<organism evidence="1 2">
    <name type="scientific">Serratia symbiotica</name>
    <dbReference type="NCBI Taxonomy" id="138074"/>
    <lineage>
        <taxon>Bacteria</taxon>
        <taxon>Pseudomonadati</taxon>
        <taxon>Pseudomonadota</taxon>
        <taxon>Gammaproteobacteria</taxon>
        <taxon>Enterobacterales</taxon>
        <taxon>Yersiniaceae</taxon>
        <taxon>Serratia</taxon>
    </lineage>
</organism>
<protein>
    <submittedName>
        <fullName evidence="1">Uncharacterized protein</fullName>
    </submittedName>
</protein>
<evidence type="ECO:0000313" key="1">
    <source>
        <dbReference type="EMBL" id="QLH62219.1"/>
    </source>
</evidence>
<reference evidence="1 2" key="1">
    <citation type="journal article" date="2014" name="Genome Announc.">
        <title>Whole-Genome Sequence of Serratia symbiotica Strain CWBI-2.3T, a Free-Living Symbiont of the Black Bean Aphid Aphis fabae.</title>
        <authorList>
            <person name="Foray V."/>
            <person name="Grigorescu A.S."/>
            <person name="Sabri A."/>
            <person name="Haubruge E."/>
            <person name="Lognay G."/>
            <person name="Francis F."/>
            <person name="Fauconnier M.L."/>
            <person name="Hance T."/>
            <person name="Thonart P."/>
        </authorList>
    </citation>
    <scope>NUCLEOTIDE SEQUENCE [LARGE SCALE GENOMIC DNA]</scope>
    <source>
        <strain evidence="1">CWBI-2.3</strain>
    </source>
</reference>
<proteinExistence type="predicted"/>
<dbReference type="EMBL" id="CP050855">
    <property type="protein sequence ID" value="QLH62219.1"/>
    <property type="molecule type" value="Genomic_DNA"/>
</dbReference>
<accession>A0A068Z3Q3</accession>
<sequence>MSQSEMQKIKINFSVKKTSLNGHAKYDSVQDMAAFRMRSELSLKDGRTQGEAPEMKYKFMLRHKAGFSVKEHHPGAPQDANRAVQDINMMNI</sequence>
<name>A0A068Z3Q3_9GAMM</name>
<gene>
    <name evidence="1" type="ORF">SYMBAF_03645</name>
</gene>